<dbReference type="Proteomes" id="UP000634136">
    <property type="component" value="Unassembled WGS sequence"/>
</dbReference>
<evidence type="ECO:0000313" key="2">
    <source>
        <dbReference type="Proteomes" id="UP000634136"/>
    </source>
</evidence>
<dbReference type="EMBL" id="JAAIUW010000003">
    <property type="protein sequence ID" value="KAF7838762.1"/>
    <property type="molecule type" value="Genomic_DNA"/>
</dbReference>
<dbReference type="AlphaFoldDB" id="A0A834X5S4"/>
<reference evidence="1" key="1">
    <citation type="submission" date="2020-09" db="EMBL/GenBank/DDBJ databases">
        <title>Genome-Enabled Discovery of Anthraquinone Biosynthesis in Senna tora.</title>
        <authorList>
            <person name="Kang S.-H."/>
            <person name="Pandey R.P."/>
            <person name="Lee C.-M."/>
            <person name="Sim J.-S."/>
            <person name="Jeong J.-T."/>
            <person name="Choi B.-S."/>
            <person name="Jung M."/>
            <person name="Ginzburg D."/>
            <person name="Zhao K."/>
            <person name="Won S.Y."/>
            <person name="Oh T.-J."/>
            <person name="Yu Y."/>
            <person name="Kim N.-H."/>
            <person name="Lee O.R."/>
            <person name="Lee T.-H."/>
            <person name="Bashyal P."/>
            <person name="Kim T.-S."/>
            <person name="Lee W.-H."/>
            <person name="Kawkins C."/>
            <person name="Kim C.-K."/>
            <person name="Kim J.S."/>
            <person name="Ahn B.O."/>
            <person name="Rhee S.Y."/>
            <person name="Sohng J.K."/>
        </authorList>
    </citation>
    <scope>NUCLEOTIDE SEQUENCE</scope>
    <source>
        <tissue evidence="1">Leaf</tissue>
    </source>
</reference>
<protein>
    <submittedName>
        <fullName evidence="1">Uncharacterized protein</fullName>
    </submittedName>
</protein>
<name>A0A834X5S4_9FABA</name>
<comment type="caution">
    <text evidence="1">The sequence shown here is derived from an EMBL/GenBank/DDBJ whole genome shotgun (WGS) entry which is preliminary data.</text>
</comment>
<gene>
    <name evidence="1" type="ORF">G2W53_007244</name>
</gene>
<accession>A0A834X5S4</accession>
<proteinExistence type="predicted"/>
<sequence length="93" mass="10828">MNQEQNPGLVDSSMTLSFICKHCHKSEAVWQGHGDRKMFKPKASYTLSKDQRKFHPHQALREIGKIIKKQFGGSWIVWNEVPQEVNDSWFSKV</sequence>
<keyword evidence="2" id="KW-1185">Reference proteome</keyword>
<organism evidence="1 2">
    <name type="scientific">Senna tora</name>
    <dbReference type="NCBI Taxonomy" id="362788"/>
    <lineage>
        <taxon>Eukaryota</taxon>
        <taxon>Viridiplantae</taxon>
        <taxon>Streptophyta</taxon>
        <taxon>Embryophyta</taxon>
        <taxon>Tracheophyta</taxon>
        <taxon>Spermatophyta</taxon>
        <taxon>Magnoliopsida</taxon>
        <taxon>eudicotyledons</taxon>
        <taxon>Gunneridae</taxon>
        <taxon>Pentapetalae</taxon>
        <taxon>rosids</taxon>
        <taxon>fabids</taxon>
        <taxon>Fabales</taxon>
        <taxon>Fabaceae</taxon>
        <taxon>Caesalpinioideae</taxon>
        <taxon>Cassia clade</taxon>
        <taxon>Senna</taxon>
    </lineage>
</organism>
<evidence type="ECO:0000313" key="1">
    <source>
        <dbReference type="EMBL" id="KAF7838762.1"/>
    </source>
</evidence>